<feature type="compositionally biased region" description="Low complexity" evidence="1">
    <location>
        <begin position="141"/>
        <end position="166"/>
    </location>
</feature>
<evidence type="ECO:0000313" key="3">
    <source>
        <dbReference type="EMBL" id="MFI5678809.1"/>
    </source>
</evidence>
<dbReference type="Proteomes" id="UP001612415">
    <property type="component" value="Unassembled WGS sequence"/>
</dbReference>
<feature type="transmembrane region" description="Helical" evidence="2">
    <location>
        <begin position="97"/>
        <end position="117"/>
    </location>
</feature>
<feature type="compositionally biased region" description="Basic residues" evidence="1">
    <location>
        <begin position="224"/>
        <end position="234"/>
    </location>
</feature>
<feature type="compositionally biased region" description="Low complexity" evidence="1">
    <location>
        <begin position="179"/>
        <end position="218"/>
    </location>
</feature>
<feature type="region of interest" description="Disordered" evidence="1">
    <location>
        <begin position="64"/>
        <end position="96"/>
    </location>
</feature>
<dbReference type="EMBL" id="JBITDC010000012">
    <property type="protein sequence ID" value="MFI5678809.1"/>
    <property type="molecule type" value="Genomic_DNA"/>
</dbReference>
<keyword evidence="2" id="KW-1133">Transmembrane helix</keyword>
<evidence type="ECO:0008006" key="5">
    <source>
        <dbReference type="Google" id="ProtNLM"/>
    </source>
</evidence>
<feature type="region of interest" description="Disordered" evidence="1">
    <location>
        <begin position="1"/>
        <end position="31"/>
    </location>
</feature>
<gene>
    <name evidence="3" type="ORF">ACIA8P_29790</name>
</gene>
<feature type="compositionally biased region" description="Basic residues" evidence="1">
    <location>
        <begin position="80"/>
        <end position="95"/>
    </location>
</feature>
<proteinExistence type="predicted"/>
<accession>A0ABW7Y8U6</accession>
<feature type="compositionally biased region" description="Basic and acidic residues" evidence="1">
    <location>
        <begin position="1"/>
        <end position="10"/>
    </location>
</feature>
<keyword evidence="4" id="KW-1185">Reference proteome</keyword>
<feature type="region of interest" description="Disordered" evidence="1">
    <location>
        <begin position="179"/>
        <end position="234"/>
    </location>
</feature>
<name>A0ABW7Y8U6_STRCE</name>
<protein>
    <recommendedName>
        <fullName evidence="5">CAP domain-containing protein</fullName>
    </recommendedName>
</protein>
<evidence type="ECO:0000256" key="2">
    <source>
        <dbReference type="SAM" id="Phobius"/>
    </source>
</evidence>
<organism evidence="3 4">
    <name type="scientific">Streptomyces cellulosae</name>
    <dbReference type="NCBI Taxonomy" id="1968"/>
    <lineage>
        <taxon>Bacteria</taxon>
        <taxon>Bacillati</taxon>
        <taxon>Actinomycetota</taxon>
        <taxon>Actinomycetes</taxon>
        <taxon>Kitasatosporales</taxon>
        <taxon>Streptomycetaceae</taxon>
        <taxon>Streptomyces</taxon>
    </lineage>
</organism>
<keyword evidence="2" id="KW-0472">Membrane</keyword>
<reference evidence="3 4" key="1">
    <citation type="submission" date="2024-10" db="EMBL/GenBank/DDBJ databases">
        <title>The Natural Products Discovery Center: Release of the First 8490 Sequenced Strains for Exploring Actinobacteria Biosynthetic Diversity.</title>
        <authorList>
            <person name="Kalkreuter E."/>
            <person name="Kautsar S.A."/>
            <person name="Yang D."/>
            <person name="Bader C.D."/>
            <person name="Teijaro C.N."/>
            <person name="Fluegel L."/>
            <person name="Davis C.M."/>
            <person name="Simpson J.R."/>
            <person name="Lauterbach L."/>
            <person name="Steele A.D."/>
            <person name="Gui C."/>
            <person name="Meng S."/>
            <person name="Li G."/>
            <person name="Viehrig K."/>
            <person name="Ye F."/>
            <person name="Su P."/>
            <person name="Kiefer A.F."/>
            <person name="Nichols A."/>
            <person name="Cepeda A.J."/>
            <person name="Yan W."/>
            <person name="Fan B."/>
            <person name="Jiang Y."/>
            <person name="Adhikari A."/>
            <person name="Zheng C.-J."/>
            <person name="Schuster L."/>
            <person name="Cowan T.M."/>
            <person name="Smanski M.J."/>
            <person name="Chevrette M.G."/>
            <person name="De Carvalho L.P.S."/>
            <person name="Shen B."/>
        </authorList>
    </citation>
    <scope>NUCLEOTIDE SEQUENCE [LARGE SCALE GENOMIC DNA]</scope>
    <source>
        <strain evidence="3 4">NPDC051599</strain>
    </source>
</reference>
<feature type="region of interest" description="Disordered" evidence="1">
    <location>
        <begin position="117"/>
        <end position="166"/>
    </location>
</feature>
<dbReference type="RefSeq" id="WP_398659324.1">
    <property type="nucleotide sequence ID" value="NZ_JBITDC010000012.1"/>
</dbReference>
<evidence type="ECO:0000313" key="4">
    <source>
        <dbReference type="Proteomes" id="UP001612415"/>
    </source>
</evidence>
<comment type="caution">
    <text evidence="3">The sequence shown here is derived from an EMBL/GenBank/DDBJ whole genome shotgun (WGS) entry which is preliminary data.</text>
</comment>
<evidence type="ECO:0000256" key="1">
    <source>
        <dbReference type="SAM" id="MobiDB-lite"/>
    </source>
</evidence>
<sequence length="234" mass="22784">MARPPQHDDDAYGVPDVTRESVEFPGPPNVYHPRAEATPLYEEYADPAAAHGWQNAYDQTRELPSVAVDAPAPVRSGSGRGRRRARRKPAGRPSRRTLVAVGAVGVSAAALIAGFSFSGSSSGGAQHTKSGGARSVPDEPTGPTGPTGAASSAGPAVPSDAPGAGATAVAAVGGTTADVTRAGAASPPSYTGGSTTGPTSAAASAAPASNGPTASGPGNSTGKGRGHGSTKGPK</sequence>
<keyword evidence="2" id="KW-0812">Transmembrane</keyword>